<reference evidence="5" key="1">
    <citation type="submission" date="2021-02" db="EMBL/GenBank/DDBJ databases">
        <title>Sequencing the genomes of 1000 actinobacteria strains.</title>
        <authorList>
            <person name="Klenk H.-P."/>
        </authorList>
    </citation>
    <scope>NUCLEOTIDE SEQUENCE</scope>
    <source>
        <strain evidence="5">DSM 22850</strain>
    </source>
</reference>
<evidence type="ECO:0000256" key="4">
    <source>
        <dbReference type="ARBA" id="ARBA00022842"/>
    </source>
</evidence>
<accession>A0A940PVP9</accession>
<dbReference type="SUPFAM" id="SSF56784">
    <property type="entry name" value="HAD-like"/>
    <property type="match status" value="1"/>
</dbReference>
<organism evidence="5 6">
    <name type="scientific">Leucobacter exalbidus</name>
    <dbReference type="NCBI Taxonomy" id="662960"/>
    <lineage>
        <taxon>Bacteria</taxon>
        <taxon>Bacillati</taxon>
        <taxon>Actinomycetota</taxon>
        <taxon>Actinomycetes</taxon>
        <taxon>Micrococcales</taxon>
        <taxon>Microbacteriaceae</taxon>
        <taxon>Leucobacter</taxon>
    </lineage>
</organism>
<comment type="similarity">
    <text evidence="2">Belongs to the HAD-like hydrolase superfamily. CbbY/CbbZ/Gph/YieH family.</text>
</comment>
<dbReference type="PANTHER" id="PTHR46193:SF10">
    <property type="entry name" value="6-PHOSPHOGLUCONATE PHOSPHATASE"/>
    <property type="match status" value="1"/>
</dbReference>
<evidence type="ECO:0000313" key="6">
    <source>
        <dbReference type="Proteomes" id="UP000675163"/>
    </source>
</evidence>
<sequence length="227" mass="23923">MRPAFAAVLFDCDGVLVDSEIITMGVLREMLHELGWPISETECVSLFVGRALKDQGPLIFDHTGVHTDEAWIAQFRERRDVALSAQVEAIPGIEAALGIISDVYGKKIAVASGADRKKIELQLARTGLDRFFDGRLFSGMEVPKSKPAPDVYLAAARALGVAPERAVVVEDTVAGVIAGVAAGATVLGYSNGSHASTAPQALRKAGAASVFSNMAELATLVCSEQDA</sequence>
<evidence type="ECO:0000256" key="3">
    <source>
        <dbReference type="ARBA" id="ARBA00022723"/>
    </source>
</evidence>
<dbReference type="SFLD" id="SFLDG01129">
    <property type="entry name" value="C1.5:_HAD__Beta-PGM__Phosphata"/>
    <property type="match status" value="1"/>
</dbReference>
<dbReference type="Pfam" id="PF00702">
    <property type="entry name" value="Hydrolase"/>
    <property type="match status" value="1"/>
</dbReference>
<evidence type="ECO:0000313" key="5">
    <source>
        <dbReference type="EMBL" id="MBP1326061.1"/>
    </source>
</evidence>
<dbReference type="InterPro" id="IPR006439">
    <property type="entry name" value="HAD-SF_hydro_IA"/>
</dbReference>
<dbReference type="InterPro" id="IPR023214">
    <property type="entry name" value="HAD_sf"/>
</dbReference>
<dbReference type="InterPro" id="IPR036412">
    <property type="entry name" value="HAD-like_sf"/>
</dbReference>
<gene>
    <name evidence="5" type="ORF">JOF28_001293</name>
</gene>
<evidence type="ECO:0000256" key="2">
    <source>
        <dbReference type="ARBA" id="ARBA00006171"/>
    </source>
</evidence>
<protein>
    <submittedName>
        <fullName evidence="5">HAD superfamily hydrolase (TIGR01509 family)</fullName>
    </submittedName>
</protein>
<dbReference type="SFLD" id="SFLDG01135">
    <property type="entry name" value="C1.5.6:_HAD__Beta-PGM__Phospha"/>
    <property type="match status" value="1"/>
</dbReference>
<dbReference type="Gene3D" id="3.40.50.1000">
    <property type="entry name" value="HAD superfamily/HAD-like"/>
    <property type="match status" value="1"/>
</dbReference>
<keyword evidence="3" id="KW-0479">Metal-binding</keyword>
<dbReference type="Proteomes" id="UP000675163">
    <property type="component" value="Unassembled WGS sequence"/>
</dbReference>
<dbReference type="GO" id="GO:0046872">
    <property type="term" value="F:metal ion binding"/>
    <property type="evidence" value="ECO:0007669"/>
    <property type="project" value="UniProtKB-KW"/>
</dbReference>
<dbReference type="EMBL" id="JAFIDA010000001">
    <property type="protein sequence ID" value="MBP1326061.1"/>
    <property type="molecule type" value="Genomic_DNA"/>
</dbReference>
<evidence type="ECO:0000256" key="1">
    <source>
        <dbReference type="ARBA" id="ARBA00001946"/>
    </source>
</evidence>
<keyword evidence="5" id="KW-0378">Hydrolase</keyword>
<dbReference type="SFLD" id="SFLDS00003">
    <property type="entry name" value="Haloacid_Dehalogenase"/>
    <property type="match status" value="1"/>
</dbReference>
<dbReference type="InterPro" id="IPR051600">
    <property type="entry name" value="Beta-PGM-like"/>
</dbReference>
<name>A0A940PVP9_9MICO</name>
<comment type="cofactor">
    <cofactor evidence="1">
        <name>Mg(2+)</name>
        <dbReference type="ChEBI" id="CHEBI:18420"/>
    </cofactor>
</comment>
<proteinExistence type="inferred from homology"/>
<dbReference type="PANTHER" id="PTHR46193">
    <property type="entry name" value="6-PHOSPHOGLUCONATE PHOSPHATASE"/>
    <property type="match status" value="1"/>
</dbReference>
<keyword evidence="6" id="KW-1185">Reference proteome</keyword>
<dbReference type="RefSeq" id="WP_342452099.1">
    <property type="nucleotide sequence ID" value="NZ_JAFIDA010000001.1"/>
</dbReference>
<keyword evidence="4" id="KW-0460">Magnesium</keyword>
<dbReference type="GO" id="GO:0016787">
    <property type="term" value="F:hydrolase activity"/>
    <property type="evidence" value="ECO:0007669"/>
    <property type="project" value="UniProtKB-KW"/>
</dbReference>
<dbReference type="Gene3D" id="1.10.150.240">
    <property type="entry name" value="Putative phosphatase, domain 2"/>
    <property type="match status" value="1"/>
</dbReference>
<dbReference type="NCBIfam" id="TIGR01509">
    <property type="entry name" value="HAD-SF-IA-v3"/>
    <property type="match status" value="1"/>
</dbReference>
<dbReference type="InterPro" id="IPR023198">
    <property type="entry name" value="PGP-like_dom2"/>
</dbReference>
<comment type="caution">
    <text evidence="5">The sequence shown here is derived from an EMBL/GenBank/DDBJ whole genome shotgun (WGS) entry which is preliminary data.</text>
</comment>
<dbReference type="AlphaFoldDB" id="A0A940PVP9"/>